<dbReference type="GO" id="GO:0009098">
    <property type="term" value="P:L-leucine biosynthetic process"/>
    <property type="evidence" value="ECO:0007669"/>
    <property type="project" value="UniProtKB-KW"/>
</dbReference>
<dbReference type="Proteomes" id="UP000002274">
    <property type="component" value="Chromosome"/>
</dbReference>
<evidence type="ECO:0000256" key="10">
    <source>
        <dbReference type="ARBA" id="ARBA00023304"/>
    </source>
</evidence>
<dbReference type="CDD" id="cd01577">
    <property type="entry name" value="IPMI_Swivel"/>
    <property type="match status" value="1"/>
</dbReference>
<dbReference type="EC" id="4.2.1.33" evidence="6"/>
<dbReference type="InterPro" id="IPR015928">
    <property type="entry name" value="Aconitase/3IPM_dehydase_swvl"/>
</dbReference>
<evidence type="ECO:0000256" key="4">
    <source>
        <dbReference type="ARBA" id="ARBA00009845"/>
    </source>
</evidence>
<evidence type="ECO:0000256" key="1">
    <source>
        <dbReference type="ARBA" id="ARBA00000491"/>
    </source>
</evidence>
<evidence type="ECO:0000256" key="9">
    <source>
        <dbReference type="ARBA" id="ARBA00023239"/>
    </source>
</evidence>
<protein>
    <recommendedName>
        <fullName evidence="6">3-isopropylmalate dehydratase</fullName>
        <ecNumber evidence="6">4.2.1.33</ecNumber>
    </recommendedName>
    <alternativeName>
        <fullName evidence="11">Alpha-IPM isomerase</fullName>
    </alternativeName>
    <alternativeName>
        <fullName evidence="12">Isopropylmalate isomerase</fullName>
    </alternativeName>
</protein>
<keyword evidence="9 14" id="KW-0456">Lyase</keyword>
<name>A2CCI9_PROM3</name>
<keyword evidence="8" id="KW-0028">Amino-acid biosynthesis</keyword>
<comment type="similarity">
    <text evidence="4">Belongs to the LeuD family. LeuD type 1 subfamily.</text>
</comment>
<evidence type="ECO:0000313" key="15">
    <source>
        <dbReference type="Proteomes" id="UP000002274"/>
    </source>
</evidence>
<dbReference type="PANTHER" id="PTHR43345">
    <property type="entry name" value="3-ISOPROPYLMALATE DEHYDRATASE SMALL SUBUNIT 2-RELATED-RELATED"/>
    <property type="match status" value="1"/>
</dbReference>
<gene>
    <name evidence="14" type="primary">leuD</name>
    <name evidence="14" type="ordered locus">P9303_24681</name>
</gene>
<dbReference type="AlphaFoldDB" id="A2CCI9"/>
<feature type="domain" description="Aconitase A/isopropylmalate dehydratase small subunit swivel" evidence="13">
    <location>
        <begin position="70"/>
        <end position="120"/>
    </location>
</feature>
<keyword evidence="7" id="KW-0432">Leucine biosynthesis</keyword>
<dbReference type="SUPFAM" id="SSF52016">
    <property type="entry name" value="LeuD/IlvD-like"/>
    <property type="match status" value="1"/>
</dbReference>
<comment type="subunit">
    <text evidence="5">Heterodimer of LeuC and LeuD.</text>
</comment>
<proteinExistence type="inferred from homology"/>
<organism evidence="14 15">
    <name type="scientific">Prochlorococcus marinus (strain MIT 9303)</name>
    <dbReference type="NCBI Taxonomy" id="59922"/>
    <lineage>
        <taxon>Bacteria</taxon>
        <taxon>Bacillati</taxon>
        <taxon>Cyanobacteriota</taxon>
        <taxon>Cyanophyceae</taxon>
        <taxon>Synechococcales</taxon>
        <taxon>Prochlorococcaceae</taxon>
        <taxon>Prochlorococcus</taxon>
    </lineage>
</organism>
<evidence type="ECO:0000256" key="12">
    <source>
        <dbReference type="ARBA" id="ARBA00033368"/>
    </source>
</evidence>
<evidence type="ECO:0000256" key="5">
    <source>
        <dbReference type="ARBA" id="ARBA00011271"/>
    </source>
</evidence>
<accession>A2CCI9</accession>
<dbReference type="EMBL" id="CP000554">
    <property type="protein sequence ID" value="ABM79199.1"/>
    <property type="molecule type" value="Genomic_DNA"/>
</dbReference>
<dbReference type="Gene3D" id="3.20.19.10">
    <property type="entry name" value="Aconitase, domain 4"/>
    <property type="match status" value="1"/>
</dbReference>
<dbReference type="Pfam" id="PF00694">
    <property type="entry name" value="Aconitase_C"/>
    <property type="match status" value="1"/>
</dbReference>
<dbReference type="STRING" id="59922.P9303_24681"/>
<reference evidence="14 15" key="1">
    <citation type="journal article" date="2007" name="PLoS Genet.">
        <title>Patterns and implications of gene gain and loss in the evolution of Prochlorococcus.</title>
        <authorList>
            <person name="Kettler G.C."/>
            <person name="Martiny A.C."/>
            <person name="Huang K."/>
            <person name="Zucker J."/>
            <person name="Coleman M.L."/>
            <person name="Rodrigue S."/>
            <person name="Chen F."/>
            <person name="Lapidus A."/>
            <person name="Ferriera S."/>
            <person name="Johnson J."/>
            <person name="Steglich C."/>
            <person name="Church G.M."/>
            <person name="Richardson P."/>
            <person name="Chisholm S.W."/>
        </authorList>
    </citation>
    <scope>NUCLEOTIDE SEQUENCE [LARGE SCALE GENOMIC DNA]</scope>
    <source>
        <strain evidence="14 15">MIT 9303</strain>
    </source>
</reference>
<dbReference type="GO" id="GO:0003861">
    <property type="term" value="F:3-isopropylmalate dehydratase activity"/>
    <property type="evidence" value="ECO:0007669"/>
    <property type="project" value="UniProtKB-EC"/>
</dbReference>
<dbReference type="InterPro" id="IPR000573">
    <property type="entry name" value="AconitaseA/IPMdHydase_ssu_swvl"/>
</dbReference>
<dbReference type="BioCyc" id="PMAR59922:G1G80-2159-MONOMER"/>
<evidence type="ECO:0000256" key="3">
    <source>
        <dbReference type="ARBA" id="ARBA00004729"/>
    </source>
</evidence>
<comment type="catalytic activity">
    <reaction evidence="1">
        <text>(2R,3S)-3-isopropylmalate = (2S)-2-isopropylmalate</text>
        <dbReference type="Rhea" id="RHEA:32287"/>
        <dbReference type="ChEBI" id="CHEBI:1178"/>
        <dbReference type="ChEBI" id="CHEBI:35121"/>
        <dbReference type="EC" id="4.2.1.33"/>
    </reaction>
</comment>
<dbReference type="RefSeq" id="WP_011827050.1">
    <property type="nucleotide sequence ID" value="NC_008820.1"/>
</dbReference>
<dbReference type="NCBIfam" id="NF002458">
    <property type="entry name" value="PRK01641.1"/>
    <property type="match status" value="1"/>
</dbReference>
<evidence type="ECO:0000256" key="11">
    <source>
        <dbReference type="ARBA" id="ARBA00031631"/>
    </source>
</evidence>
<sequence>MTIEAIPFPHGSIDQVQGRALMLRGDDIDTDRIIPARFLKCVSFEALGDQVFEDDRLELGGSHPFDLKVHQGASILVVNDNFGCGSSREHAPQALMRWGIRALIGQSFAEIFYGNCLALGIPCATASLAQIDALQQAVAADPSQSWGFNLQAQQLTSAASSWDLKIESGPREMLLSGRWDATSQLVAQDAALKRTMADLPYLNDFVAPLH</sequence>
<evidence type="ECO:0000313" key="14">
    <source>
        <dbReference type="EMBL" id="ABM79199.1"/>
    </source>
</evidence>
<dbReference type="HOGENOM" id="CLU_081378_0_0_3"/>
<dbReference type="InterPro" id="IPR050075">
    <property type="entry name" value="LeuD"/>
</dbReference>
<evidence type="ECO:0000259" key="13">
    <source>
        <dbReference type="Pfam" id="PF00694"/>
    </source>
</evidence>
<evidence type="ECO:0000256" key="6">
    <source>
        <dbReference type="ARBA" id="ARBA00011998"/>
    </source>
</evidence>
<dbReference type="InterPro" id="IPR033940">
    <property type="entry name" value="IPMI_Swivel"/>
</dbReference>
<evidence type="ECO:0000256" key="7">
    <source>
        <dbReference type="ARBA" id="ARBA00022430"/>
    </source>
</evidence>
<comment type="pathway">
    <text evidence="3">Amino-acid biosynthesis; L-leucine biosynthesis; L-leucine from 3-methyl-2-oxobutanoate: step 2/4.</text>
</comment>
<keyword evidence="10" id="KW-0100">Branched-chain amino acid biosynthesis</keyword>
<evidence type="ECO:0000256" key="2">
    <source>
        <dbReference type="ARBA" id="ARBA00002695"/>
    </source>
</evidence>
<evidence type="ECO:0000256" key="8">
    <source>
        <dbReference type="ARBA" id="ARBA00022605"/>
    </source>
</evidence>
<dbReference type="KEGG" id="pmf:P9303_24681"/>
<dbReference type="PANTHER" id="PTHR43345:SF5">
    <property type="entry name" value="3-ISOPROPYLMALATE DEHYDRATASE SMALL SUBUNIT"/>
    <property type="match status" value="1"/>
</dbReference>
<comment type="function">
    <text evidence="2">Catalyzes the isomerization between 2-isopropylmalate and 3-isopropylmalate, via the formation of 2-isopropylmaleate.</text>
</comment>